<sequence length="2828" mass="314473">MVFASEQAKVCYCYSTGGFIMSRLAAKMKRIEKGTNSTRLHAAWLPSPLRNLKASSWHLLCGTWKLYAGKLRAGKGAPGVAMSEVTFNERFQTMQRWVDEIQLPHLGPKFLTDALLAAGAQRAQSTAEWMMEARAAVADTAWHLPQWSCPKAAVSSQGVVAFLSAELQVGARRVTDPGTVYQADDAPGLVLVRQGWGPEESAALSRGPFVRDSAEVTLHEIDTTKSFPRPYINLAEVKRVVEVCSGAGFLGVGLEHSGFDVILRCDHNPKMLKLAKDLHNSEVALGTLASGVACQPYSRLGSVPWVPMPISTAMPIVADVLDQFHACTESEMQQLALDLYELGRKQRPPMLVIEEELTPRGDCPHGHHQVLSKVNPGDDKMPHHPRVDLKDGDKPTAPAAARTSPYGRALDSKMRESEQATDSLAARESHLDRVSKIHPGDDKMPHHPRGDLNDGDKPIEPKASALPSLPPHATPLPRLGCGGPSHENQTVAARMSPYGRALDTKMPESEQATDILAARESHLDLVSKSGLHRQCHHETDAILINPPTPCQAMPLPRLGCGGPPQMSNGEHGKVLINGIHSEPPMKPPAPAFQMPSEKQQTSVPESSKLTAVDQSPKVCPTLMSGVPTWPCPEAPHSMHPKPSTHNAEMPMPNFLNTMGNFPGYLATKTGRGEVSTHASHASDNVQKPDSGSEAKDQPLADQQDESNDHHPDAGHPPNPPHAMPLPRLGCGGPTHEGIPPCESLAGEVEPVAEDMKQSDPHETMQIFVLHEDAKYPIPCRVPIDATPGTLTVAEARLQTMSLPIAPRSIVGTHLPLDQMLHSEQYVVLHESLPKSSRCPFLDTKYSTPPAKMHLGLPCTRIEALWRQKAWVAADEMAYYLEATQYGDQANPFPPANFQDEADALETAMDWLAIGMEAHDTDKPWCSAAIIASHWVPVIIEHHDQTIKLITTPEGSCLLEPANLLTHAAGKTLEVTQRILPTTFAGDCGFQSIAWMIAILNDHQVEAMSATRASQWRHLFVRELCKRGTSFETIHHLNIGGSKLDAREMQQLSEILMQHGVWPERAMDRANALASAVPAPSIRNIFNSNRPWQDLKAAANLVKPQFKLIMPDELNAQIAHRTNQRKYGKKSQAKRNDANKDHITVKAAELVVPHGVFKQQDNTILGPMQVGDVGPNAKGVLLVDQEDCHATLRLPTPVTQAGLAVIVLATKQNTDQHQMEPIRFPAMCVSTQEPLIASGYLYQLGSQPVVRHEPTVKLAIEEQDTEAMRCLIFKDQAGKLWDQIQQHPVKHIFATEPLLAVVDNVSPVIDVWDRQWVSKKFEKVRPASAEIFAFSFRMLADKSELLLTKSGQNGIYWEPRAPCGRFPNDGYHVTWLSNMTFQDAKYAQQTSPQATTLARHGDRYGLRSDVMNAQEIHDKHQPNTPLLMGQSKMLYAVGQAKPLQPKGRAQDGSGVTWHIQATEDPGHWVYSLQHGDVLVTKIQDTKPPAVPMPYSIVASKKTIEHFQGPDPWAHYDPWRKDGQQQSIHAAKPTNAAQPSQPVTQAQLAAWEANMEKKIQAIAKNADGDANMEPSQVESRITELESKVNQVQHMQAGMDSKVNMLQAQIDHQSKLLGDRIDEKMSEQMDRIEQLLCKRSRFECQNTRTSDWKHEPYGIDGEGFRDSLLLDGLTSRIVEGAHGLRVVTGDWNQVFLTDLDRPPMTPMWRKPKPIQWPDKTTQQIQWDKHAIPCEDTDEWYRRIWQNVEQYATALQQANDQPPLANSQKGRGATTEVQWMQEHSAPIKPNRRGDVQSALSTSSLQYSRWTKQIRRLQHYSRCASSESSTTIMEHRANLWNKILHAVGFEGTFCNWWVKMPKAFLASPVFLPFQPPGYDVANAVFLEFSRHYKALETNLSRAKYAHACHRRAKDPLQIYRDLQRERAEPVQTLVVTDHIEVLAAQAHDEETAELTLAKPLPENMHSITIDGVNTAVNIQDPQRILVPSASIGTCQKGLKIQKVEADVNSILHAFEDEWAPRWHKPEHENPEQWDAIVGFMKQAMPPRSVEFPPITTKALTKVVTSKRKFAAIGPDGVSKLDILRMPAAALSDLVSLIECIEAGSHWPSQVVTGLVAALAKTPTAQTVGQYRPICIFSMVYRAWSSIRARQCLRYLMDLVPNSLMGNIPGRCPQKIWYHIQQLIEHSYCHSSEQAGGVVDIVKCFNALPRHPLVEIAKHLGLPDQVMRPWQQALQQMTRRFQVRGAVGRPLLSNRGFPEGCALSVVSMVVANITAELWMHFRYPSVRLWSFVDNIEATTDSAETAITALQALGEFCDLMDLSIDPCKTYAWSTSSTGRKTIVDSQFHKKLYARDLGGHMCYSRLRTNMTIQDKIKEFSPFWFRLARSLAPIKQKERALYVSAWPNIFYGISTITLGSNHYQRLRSQCAKALHCNQTGANPDLQLACISIPTADPELFAVLSTVMAFRNHGDTDLAQFTLQHLTEGGNTSQGPCTSFLAAIHKLAWSWSHGDVCYDQHGETIRIQASPATEIRQRVILAWQQRVLQTTEAIRSTMTGLAFSDVRLTVKVYKSLPDDQQGLMRCALNGTQYTNDALCHAGVTDTDACRFCQQQDSLYHRTWQCQFFQDLRDALPDLPDPAKVPSCTACHGWLPQSPDLHKLRALFMRFPDTTANFAQHEMPYNPPFLDLFLDGSCVHPAEPDIRISSWAFVCWDGESFPCIASGLVPGVDKGILALAKAEAQDFPKHLQVEETYHVLQMHRCLVISHFEDPSMFKSSPFASRGIAMGSPPSVGKTSSVATYFYIGWGNSAGLGLTGTHWSWWTLVDIGFSVILGRN</sequence>
<feature type="compositionally biased region" description="Pro residues" evidence="1">
    <location>
        <begin position="714"/>
        <end position="723"/>
    </location>
</feature>
<reference evidence="4 5" key="2">
    <citation type="submission" date="2024-05" db="EMBL/GenBank/DDBJ databases">
        <authorList>
            <person name="Chen Y."/>
            <person name="Shah S."/>
            <person name="Dougan E. K."/>
            <person name="Thang M."/>
            <person name="Chan C."/>
        </authorList>
    </citation>
    <scope>NUCLEOTIDE SEQUENCE [LARGE SCALE GENOMIC DNA]</scope>
</reference>
<dbReference type="InterPro" id="IPR043502">
    <property type="entry name" value="DNA/RNA_pol_sf"/>
</dbReference>
<dbReference type="EMBL" id="CAMXCT030001302">
    <property type="protein sequence ID" value="CAL4776091.1"/>
    <property type="molecule type" value="Genomic_DNA"/>
</dbReference>
<protein>
    <recommendedName>
        <fullName evidence="2">Reverse transcriptase domain-containing protein</fullName>
    </recommendedName>
</protein>
<dbReference type="EMBL" id="CAMXCT010001302">
    <property type="protein sequence ID" value="CAI3988779.1"/>
    <property type="molecule type" value="Genomic_DNA"/>
</dbReference>
<dbReference type="PROSITE" id="PS50878">
    <property type="entry name" value="RT_POL"/>
    <property type="match status" value="1"/>
</dbReference>
<evidence type="ECO:0000313" key="4">
    <source>
        <dbReference type="EMBL" id="CAL4776091.1"/>
    </source>
</evidence>
<reference evidence="3" key="1">
    <citation type="submission" date="2022-10" db="EMBL/GenBank/DDBJ databases">
        <authorList>
            <person name="Chen Y."/>
            <person name="Dougan E. K."/>
            <person name="Chan C."/>
            <person name="Rhodes N."/>
            <person name="Thang M."/>
        </authorList>
    </citation>
    <scope>NUCLEOTIDE SEQUENCE</scope>
</reference>
<feature type="region of interest" description="Disordered" evidence="1">
    <location>
        <begin position="666"/>
        <end position="740"/>
    </location>
</feature>
<feature type="compositionally biased region" description="Basic and acidic residues" evidence="1">
    <location>
        <begin position="425"/>
        <end position="460"/>
    </location>
</feature>
<gene>
    <name evidence="3" type="ORF">C1SCF055_LOCUS15904</name>
</gene>
<name>A0A9P1CBV6_9DINO</name>
<evidence type="ECO:0000256" key="1">
    <source>
        <dbReference type="SAM" id="MobiDB-lite"/>
    </source>
</evidence>
<evidence type="ECO:0000313" key="5">
    <source>
        <dbReference type="Proteomes" id="UP001152797"/>
    </source>
</evidence>
<feature type="compositionally biased region" description="Polar residues" evidence="1">
    <location>
        <begin position="676"/>
        <end position="689"/>
    </location>
</feature>
<dbReference type="OrthoDB" id="5806211at2759"/>
<feature type="domain" description="Reverse transcriptase" evidence="2">
    <location>
        <begin position="2094"/>
        <end position="2353"/>
    </location>
</feature>
<dbReference type="Pfam" id="PF00078">
    <property type="entry name" value="RVT_1"/>
    <property type="match status" value="1"/>
</dbReference>
<accession>A0A9P1CBV6</accession>
<proteinExistence type="predicted"/>
<dbReference type="Proteomes" id="UP001152797">
    <property type="component" value="Unassembled WGS sequence"/>
</dbReference>
<evidence type="ECO:0000259" key="2">
    <source>
        <dbReference type="PROSITE" id="PS50878"/>
    </source>
</evidence>
<evidence type="ECO:0000313" key="3">
    <source>
        <dbReference type="EMBL" id="CAI3988779.1"/>
    </source>
</evidence>
<dbReference type="SUPFAM" id="SSF53335">
    <property type="entry name" value="S-adenosyl-L-methionine-dependent methyltransferases"/>
    <property type="match status" value="1"/>
</dbReference>
<dbReference type="SUPFAM" id="SSF56672">
    <property type="entry name" value="DNA/RNA polymerases"/>
    <property type="match status" value="1"/>
</dbReference>
<dbReference type="InterPro" id="IPR029063">
    <property type="entry name" value="SAM-dependent_MTases_sf"/>
</dbReference>
<organism evidence="3">
    <name type="scientific">Cladocopium goreaui</name>
    <dbReference type="NCBI Taxonomy" id="2562237"/>
    <lineage>
        <taxon>Eukaryota</taxon>
        <taxon>Sar</taxon>
        <taxon>Alveolata</taxon>
        <taxon>Dinophyceae</taxon>
        <taxon>Suessiales</taxon>
        <taxon>Symbiodiniaceae</taxon>
        <taxon>Cladocopium</taxon>
    </lineage>
</organism>
<dbReference type="EMBL" id="CAMXCT020001302">
    <property type="protein sequence ID" value="CAL1142154.1"/>
    <property type="molecule type" value="Genomic_DNA"/>
</dbReference>
<dbReference type="InterPro" id="IPR000477">
    <property type="entry name" value="RT_dom"/>
</dbReference>
<comment type="caution">
    <text evidence="3">The sequence shown here is derived from an EMBL/GenBank/DDBJ whole genome shotgun (WGS) entry which is preliminary data.</text>
</comment>
<keyword evidence="5" id="KW-1185">Reference proteome</keyword>
<feature type="region of interest" description="Disordered" evidence="1">
    <location>
        <begin position="373"/>
        <end position="489"/>
    </location>
</feature>
<feature type="compositionally biased region" description="Basic and acidic residues" evidence="1">
    <location>
        <begin position="376"/>
        <end position="394"/>
    </location>
</feature>